<sequence length="62" mass="6880">MLEPPNADAMRAKILITEVALCPFVSVEAFLYSSLEANEFLGIIFYIGQAIFLNDEFGVEHA</sequence>
<proteinExistence type="predicted"/>
<evidence type="ECO:0000313" key="2">
    <source>
        <dbReference type="Proteomes" id="UP001180020"/>
    </source>
</evidence>
<reference evidence="1" key="2">
    <citation type="submission" date="2023-06" db="EMBL/GenBank/DDBJ databases">
        <authorList>
            <person name="Ma L."/>
            <person name="Liu K.-W."/>
            <person name="Li Z."/>
            <person name="Hsiao Y.-Y."/>
            <person name="Qi Y."/>
            <person name="Fu T."/>
            <person name="Tang G."/>
            <person name="Zhang D."/>
            <person name="Sun W.-H."/>
            <person name="Liu D.-K."/>
            <person name="Li Y."/>
            <person name="Chen G.-Z."/>
            <person name="Liu X.-D."/>
            <person name="Liao X.-Y."/>
            <person name="Jiang Y.-T."/>
            <person name="Yu X."/>
            <person name="Hao Y."/>
            <person name="Huang J."/>
            <person name="Zhao X.-W."/>
            <person name="Ke S."/>
            <person name="Chen Y.-Y."/>
            <person name="Wu W.-L."/>
            <person name="Hsu J.-L."/>
            <person name="Lin Y.-F."/>
            <person name="Huang M.-D."/>
            <person name="Li C.-Y."/>
            <person name="Huang L."/>
            <person name="Wang Z.-W."/>
            <person name="Zhao X."/>
            <person name="Zhong W.-Y."/>
            <person name="Peng D.-H."/>
            <person name="Ahmad S."/>
            <person name="Lan S."/>
            <person name="Zhang J.-S."/>
            <person name="Tsai W.-C."/>
            <person name="Van De Peer Y."/>
            <person name="Liu Z.-J."/>
        </authorList>
    </citation>
    <scope>NUCLEOTIDE SEQUENCE</scope>
    <source>
        <strain evidence="1">CP</strain>
        <tissue evidence="1">Leaves</tissue>
    </source>
</reference>
<organism evidence="1 2">
    <name type="scientific">Acorus calamus</name>
    <name type="common">Sweet flag</name>
    <dbReference type="NCBI Taxonomy" id="4465"/>
    <lineage>
        <taxon>Eukaryota</taxon>
        <taxon>Viridiplantae</taxon>
        <taxon>Streptophyta</taxon>
        <taxon>Embryophyta</taxon>
        <taxon>Tracheophyta</taxon>
        <taxon>Spermatophyta</taxon>
        <taxon>Magnoliopsida</taxon>
        <taxon>Liliopsida</taxon>
        <taxon>Acoraceae</taxon>
        <taxon>Acorus</taxon>
    </lineage>
</organism>
<reference evidence="1" key="1">
    <citation type="journal article" date="2023" name="Nat. Commun.">
        <title>Diploid and tetraploid genomes of Acorus and the evolution of monocots.</title>
        <authorList>
            <person name="Ma L."/>
            <person name="Liu K.W."/>
            <person name="Li Z."/>
            <person name="Hsiao Y.Y."/>
            <person name="Qi Y."/>
            <person name="Fu T."/>
            <person name="Tang G.D."/>
            <person name="Zhang D."/>
            <person name="Sun W.H."/>
            <person name="Liu D.K."/>
            <person name="Li Y."/>
            <person name="Chen G.Z."/>
            <person name="Liu X.D."/>
            <person name="Liao X.Y."/>
            <person name="Jiang Y.T."/>
            <person name="Yu X."/>
            <person name="Hao Y."/>
            <person name="Huang J."/>
            <person name="Zhao X.W."/>
            <person name="Ke S."/>
            <person name="Chen Y.Y."/>
            <person name="Wu W.L."/>
            <person name="Hsu J.L."/>
            <person name="Lin Y.F."/>
            <person name="Huang M.D."/>
            <person name="Li C.Y."/>
            <person name="Huang L."/>
            <person name="Wang Z.W."/>
            <person name="Zhao X."/>
            <person name="Zhong W.Y."/>
            <person name="Peng D.H."/>
            <person name="Ahmad S."/>
            <person name="Lan S."/>
            <person name="Zhang J.S."/>
            <person name="Tsai W.C."/>
            <person name="Van de Peer Y."/>
            <person name="Liu Z.J."/>
        </authorList>
    </citation>
    <scope>NUCLEOTIDE SEQUENCE</scope>
    <source>
        <strain evidence="1">CP</strain>
    </source>
</reference>
<name>A0AAV9CS30_ACOCL</name>
<protein>
    <submittedName>
        <fullName evidence="1">Uncharacterized protein</fullName>
    </submittedName>
</protein>
<dbReference type="EMBL" id="JAUJYO010000017">
    <property type="protein sequence ID" value="KAK1291229.1"/>
    <property type="molecule type" value="Genomic_DNA"/>
</dbReference>
<dbReference type="AlphaFoldDB" id="A0AAV9CS30"/>
<comment type="caution">
    <text evidence="1">The sequence shown here is derived from an EMBL/GenBank/DDBJ whole genome shotgun (WGS) entry which is preliminary data.</text>
</comment>
<dbReference type="Proteomes" id="UP001180020">
    <property type="component" value="Unassembled WGS sequence"/>
</dbReference>
<evidence type="ECO:0000313" key="1">
    <source>
        <dbReference type="EMBL" id="KAK1291229.1"/>
    </source>
</evidence>
<accession>A0AAV9CS30</accession>
<gene>
    <name evidence="1" type="ORF">QJS10_CPB17g02019</name>
</gene>
<keyword evidence="2" id="KW-1185">Reference proteome</keyword>